<keyword evidence="3" id="KW-1185">Reference proteome</keyword>
<protein>
    <submittedName>
        <fullName evidence="2">Uncharacterized protein</fullName>
    </submittedName>
</protein>
<reference evidence="2 3" key="1">
    <citation type="journal article" date="2020" name="Nat. Food">
        <title>A phased Vanilla planifolia genome enables genetic improvement of flavour and production.</title>
        <authorList>
            <person name="Hasing T."/>
            <person name="Tang H."/>
            <person name="Brym M."/>
            <person name="Khazi F."/>
            <person name="Huang T."/>
            <person name="Chambers A.H."/>
        </authorList>
    </citation>
    <scope>NUCLEOTIDE SEQUENCE [LARGE SCALE GENOMIC DNA]</scope>
    <source>
        <tissue evidence="2">Leaf</tissue>
    </source>
</reference>
<evidence type="ECO:0000313" key="3">
    <source>
        <dbReference type="Proteomes" id="UP000636800"/>
    </source>
</evidence>
<dbReference type="EMBL" id="JADCNL010000004">
    <property type="protein sequence ID" value="KAG0484538.1"/>
    <property type="molecule type" value="Genomic_DNA"/>
</dbReference>
<gene>
    <name evidence="2" type="ORF">HPP92_008617</name>
</gene>
<dbReference type="AlphaFoldDB" id="A0A835V4N3"/>
<name>A0A835V4N3_VANPL</name>
<sequence length="54" mass="5850">MLTTLRTAVESSLQGVSSLQRRCQEREEGRSPSGKSSDCSCGNCFRSVRNLALG</sequence>
<accession>A0A835V4N3</accession>
<dbReference type="Proteomes" id="UP000636800">
    <property type="component" value="Unassembled WGS sequence"/>
</dbReference>
<evidence type="ECO:0000256" key="1">
    <source>
        <dbReference type="SAM" id="MobiDB-lite"/>
    </source>
</evidence>
<organism evidence="2 3">
    <name type="scientific">Vanilla planifolia</name>
    <name type="common">Vanilla</name>
    <dbReference type="NCBI Taxonomy" id="51239"/>
    <lineage>
        <taxon>Eukaryota</taxon>
        <taxon>Viridiplantae</taxon>
        <taxon>Streptophyta</taxon>
        <taxon>Embryophyta</taxon>
        <taxon>Tracheophyta</taxon>
        <taxon>Spermatophyta</taxon>
        <taxon>Magnoliopsida</taxon>
        <taxon>Liliopsida</taxon>
        <taxon>Asparagales</taxon>
        <taxon>Orchidaceae</taxon>
        <taxon>Vanilloideae</taxon>
        <taxon>Vanilleae</taxon>
        <taxon>Vanilla</taxon>
    </lineage>
</organism>
<proteinExistence type="predicted"/>
<comment type="caution">
    <text evidence="2">The sequence shown here is derived from an EMBL/GenBank/DDBJ whole genome shotgun (WGS) entry which is preliminary data.</text>
</comment>
<evidence type="ECO:0000313" key="2">
    <source>
        <dbReference type="EMBL" id="KAG0484538.1"/>
    </source>
</evidence>
<feature type="non-terminal residue" evidence="2">
    <location>
        <position position="54"/>
    </location>
</feature>
<feature type="region of interest" description="Disordered" evidence="1">
    <location>
        <begin position="21"/>
        <end position="40"/>
    </location>
</feature>
<dbReference type="OrthoDB" id="1412519at2759"/>